<protein>
    <submittedName>
        <fullName evidence="1">Uncharacterized protein</fullName>
    </submittedName>
</protein>
<evidence type="ECO:0000313" key="1">
    <source>
        <dbReference type="EMBL" id="QDZ10561.1"/>
    </source>
</evidence>
<gene>
    <name evidence="1" type="ORF">FPZ08_07230</name>
</gene>
<keyword evidence="2" id="KW-1185">Reference proteome</keyword>
<dbReference type="Proteomes" id="UP000315364">
    <property type="component" value="Chromosome"/>
</dbReference>
<dbReference type="RefSeq" id="WP_146289348.1">
    <property type="nucleotide sequence ID" value="NZ_CP042304.1"/>
</dbReference>
<dbReference type="OrthoDB" id="8687169at2"/>
<dbReference type="EMBL" id="CP042304">
    <property type="protein sequence ID" value="QDZ10561.1"/>
    <property type="molecule type" value="Genomic_DNA"/>
</dbReference>
<dbReference type="AlphaFoldDB" id="A0A5B8LRL5"/>
<proteinExistence type="predicted"/>
<accession>A0A5B8LRL5</accession>
<evidence type="ECO:0000313" key="2">
    <source>
        <dbReference type="Proteomes" id="UP000315364"/>
    </source>
</evidence>
<organism evidence="1 2">
    <name type="scientific">Devosia ginsengisoli</name>
    <dbReference type="NCBI Taxonomy" id="400770"/>
    <lineage>
        <taxon>Bacteria</taxon>
        <taxon>Pseudomonadati</taxon>
        <taxon>Pseudomonadota</taxon>
        <taxon>Alphaproteobacteria</taxon>
        <taxon>Hyphomicrobiales</taxon>
        <taxon>Devosiaceae</taxon>
        <taxon>Devosia</taxon>
    </lineage>
</organism>
<reference evidence="1 2" key="1">
    <citation type="submission" date="2019-07" db="EMBL/GenBank/DDBJ databases">
        <title>Full genome sequence of Devosia sp. Gsoil 520.</title>
        <authorList>
            <person name="Im W.-T."/>
        </authorList>
    </citation>
    <scope>NUCLEOTIDE SEQUENCE [LARGE SCALE GENOMIC DNA]</scope>
    <source>
        <strain evidence="1 2">Gsoil 520</strain>
    </source>
</reference>
<dbReference type="KEGG" id="dea:FPZ08_07230"/>
<sequence>MSKASVPYASATSGVAARTEITNILRRFGCSNVGFMDDYQNHEVLLAFEHRGNRVQLRASAKGWAAMFLKAEPWTPQRRSTRQQYEQAALDKGLIAVNSVLRDWVKGQITAVETGVLSFAGVFLPYMIAADGRPVLEHIQAAKLLAAPTEETP</sequence>
<name>A0A5B8LRL5_9HYPH</name>